<sequence length="85" mass="9438">MKSFVAILLLALFAVALAIETPVEPENIKPLLNPGAIPDGPRDKRGILLSSYSAPLAYTPLAYSASYGVPYAYRSYPYYYSSYYY</sequence>
<dbReference type="Proteomes" id="UP000053825">
    <property type="component" value="Unassembled WGS sequence"/>
</dbReference>
<protein>
    <recommendedName>
        <fullName evidence="4">Neuropeptide-like 4</fullName>
    </recommendedName>
</protein>
<evidence type="ECO:0000313" key="3">
    <source>
        <dbReference type="Proteomes" id="UP000053825"/>
    </source>
</evidence>
<keyword evidence="1" id="KW-0732">Signal</keyword>
<organism evidence="2 3">
    <name type="scientific">Habropoda laboriosa</name>
    <dbReference type="NCBI Taxonomy" id="597456"/>
    <lineage>
        <taxon>Eukaryota</taxon>
        <taxon>Metazoa</taxon>
        <taxon>Ecdysozoa</taxon>
        <taxon>Arthropoda</taxon>
        <taxon>Hexapoda</taxon>
        <taxon>Insecta</taxon>
        <taxon>Pterygota</taxon>
        <taxon>Neoptera</taxon>
        <taxon>Endopterygota</taxon>
        <taxon>Hymenoptera</taxon>
        <taxon>Apocrita</taxon>
        <taxon>Aculeata</taxon>
        <taxon>Apoidea</taxon>
        <taxon>Anthophila</taxon>
        <taxon>Apidae</taxon>
        <taxon>Habropoda</taxon>
    </lineage>
</organism>
<dbReference type="AlphaFoldDB" id="A0A0L7RAI9"/>
<evidence type="ECO:0000313" key="2">
    <source>
        <dbReference type="EMBL" id="KOC67859.1"/>
    </source>
</evidence>
<reference evidence="2 3" key="1">
    <citation type="submission" date="2015-07" db="EMBL/GenBank/DDBJ databases">
        <title>The genome of Habropoda laboriosa.</title>
        <authorList>
            <person name="Pan H."/>
            <person name="Kapheim K."/>
        </authorList>
    </citation>
    <scope>NUCLEOTIDE SEQUENCE [LARGE SCALE GENOMIC DNA]</scope>
    <source>
        <strain evidence="2">0110345459</strain>
    </source>
</reference>
<gene>
    <name evidence="2" type="ORF">WH47_12189</name>
</gene>
<proteinExistence type="predicted"/>
<name>A0A0L7RAI9_9HYME</name>
<dbReference type="EMBL" id="KQ414618">
    <property type="protein sequence ID" value="KOC67859.1"/>
    <property type="molecule type" value="Genomic_DNA"/>
</dbReference>
<keyword evidence="3" id="KW-1185">Reference proteome</keyword>
<feature type="signal peptide" evidence="1">
    <location>
        <begin position="1"/>
        <end position="18"/>
    </location>
</feature>
<feature type="chain" id="PRO_5005575236" description="Neuropeptide-like 4" evidence="1">
    <location>
        <begin position="19"/>
        <end position="85"/>
    </location>
</feature>
<evidence type="ECO:0008006" key="4">
    <source>
        <dbReference type="Google" id="ProtNLM"/>
    </source>
</evidence>
<evidence type="ECO:0000256" key="1">
    <source>
        <dbReference type="SAM" id="SignalP"/>
    </source>
</evidence>
<accession>A0A0L7RAI9</accession>